<evidence type="ECO:0000313" key="6">
    <source>
        <dbReference type="Proteomes" id="UP000190312"/>
    </source>
</evidence>
<dbReference type="EMBL" id="MKZY01000003">
    <property type="protein sequence ID" value="OOO12245.1"/>
    <property type="molecule type" value="Genomic_DNA"/>
</dbReference>
<dbReference type="SUPFAM" id="SSF51735">
    <property type="entry name" value="NAD(P)-binding Rossmann-fold domains"/>
    <property type="match status" value="1"/>
</dbReference>
<sequence length="307" mass="34742">MLVLVAGVTGNLGSRMIDSFISRGHQVRGLGRNPSKLPSELRQKLENFVEVSSSVDVTGLEKACHGVDAVVCAYQGHPELVVEGQLLLLRAAERMGVKRFVANSWNCDWRDMTLGMQESYDPMLTFQQLVKLTSTIRPVYIFTGVLAEVLFSVPGHGAFTPANKGVWDPKDKRMEYYGNGEDIWYWTSERDAAEFTAEIVQLEECEQGGYWNVYSGAHSLLDIARTYEKVKGRKVTVQCKGSIEDLRREALEARSKATKPLEYFEYCGLFYQLYTNDGTYRHPYVISKRLHVETISLEQFLSQNPSV</sequence>
<dbReference type="Gene3D" id="3.40.50.720">
    <property type="entry name" value="NAD(P)-binding Rossmann-like Domain"/>
    <property type="match status" value="1"/>
</dbReference>
<proteinExistence type="predicted"/>
<evidence type="ECO:0000256" key="1">
    <source>
        <dbReference type="ARBA" id="ARBA00022857"/>
    </source>
</evidence>
<evidence type="ECO:0000259" key="3">
    <source>
        <dbReference type="Pfam" id="PF05368"/>
    </source>
</evidence>
<dbReference type="PANTHER" id="PTHR47706">
    <property type="entry name" value="NMRA-LIKE FAMILY PROTEIN"/>
    <property type="match status" value="1"/>
</dbReference>
<protein>
    <submittedName>
        <fullName evidence="4">Unnamed protein product</fullName>
    </submittedName>
</protein>
<dbReference type="OrthoDB" id="419598at2759"/>
<dbReference type="AlphaFoldDB" id="A0A1S9DT40"/>
<evidence type="ECO:0000256" key="2">
    <source>
        <dbReference type="ARBA" id="ARBA00023002"/>
    </source>
</evidence>
<reference evidence="5 6" key="1">
    <citation type="submission" date="2016-10" db="EMBL/GenBank/DDBJ databases">
        <title>Genome sequencing of Aspergillus oryzae BCC7051.</title>
        <authorList>
            <person name="Thammarongtham C."/>
            <person name="Vorapreeda T."/>
            <person name="Nookaew I."/>
            <person name="Srisuk T."/>
            <person name="Land M."/>
            <person name="Jeennor S."/>
            <person name="Laoteng K."/>
        </authorList>
    </citation>
    <scope>NUCLEOTIDE SEQUENCE [LARGE SCALE GENOMIC DNA]</scope>
    <source>
        <strain evidence="5 6">BCC7051</strain>
    </source>
</reference>
<keyword evidence="2" id="KW-0560">Oxidoreductase</keyword>
<dbReference type="InterPro" id="IPR008030">
    <property type="entry name" value="NmrA-like"/>
</dbReference>
<feature type="domain" description="NmrA-like" evidence="3">
    <location>
        <begin position="2"/>
        <end position="239"/>
    </location>
</feature>
<dbReference type="Pfam" id="PF05368">
    <property type="entry name" value="NmrA"/>
    <property type="match status" value="1"/>
</dbReference>
<dbReference type="InterPro" id="IPR051609">
    <property type="entry name" value="NmrA/Isoflavone_reductase-like"/>
</dbReference>
<comment type="caution">
    <text evidence="5">The sequence shown here is derived from an EMBL/GenBank/DDBJ whole genome shotgun (WGS) entry which is preliminary data.</text>
</comment>
<evidence type="ECO:0000313" key="4">
    <source>
        <dbReference type="EMBL" id="GMG26494.1"/>
    </source>
</evidence>
<name>A0A1S9DT40_ASPOZ</name>
<accession>A0A1S9DT40</accession>
<dbReference type="GO" id="GO:0016491">
    <property type="term" value="F:oxidoreductase activity"/>
    <property type="evidence" value="ECO:0007669"/>
    <property type="project" value="UniProtKB-KW"/>
</dbReference>
<dbReference type="Proteomes" id="UP000190312">
    <property type="component" value="Unassembled WGS sequence"/>
</dbReference>
<evidence type="ECO:0000313" key="5">
    <source>
        <dbReference type="EMBL" id="OOO12245.1"/>
    </source>
</evidence>
<organism evidence="5 6">
    <name type="scientific">Aspergillus oryzae</name>
    <name type="common">Yellow koji mold</name>
    <dbReference type="NCBI Taxonomy" id="5062"/>
    <lineage>
        <taxon>Eukaryota</taxon>
        <taxon>Fungi</taxon>
        <taxon>Dikarya</taxon>
        <taxon>Ascomycota</taxon>
        <taxon>Pezizomycotina</taxon>
        <taxon>Eurotiomycetes</taxon>
        <taxon>Eurotiomycetidae</taxon>
        <taxon>Eurotiales</taxon>
        <taxon>Aspergillaceae</taxon>
        <taxon>Aspergillus</taxon>
        <taxon>Aspergillus subgen. Circumdati</taxon>
    </lineage>
</organism>
<gene>
    <name evidence="4" type="ORF">Aory04_000330400</name>
    <name evidence="5" type="ORF">OAory_01087150</name>
</gene>
<keyword evidence="1" id="KW-0521">NADP</keyword>
<dbReference type="VEuPathDB" id="FungiDB:AO090166000121"/>
<dbReference type="PANTHER" id="PTHR47706:SF9">
    <property type="entry name" value="NMRA-LIKE DOMAIN-CONTAINING PROTEIN-RELATED"/>
    <property type="match status" value="1"/>
</dbReference>
<reference evidence="4" key="2">
    <citation type="submission" date="2023-04" db="EMBL/GenBank/DDBJ databases">
        <title>Aspergillus oryzae NBRC 4228.</title>
        <authorList>
            <person name="Ichikawa N."/>
            <person name="Sato H."/>
            <person name="Tonouchi N."/>
        </authorList>
    </citation>
    <scope>NUCLEOTIDE SEQUENCE</scope>
    <source>
        <strain evidence="4">NBRC 4228</strain>
    </source>
</reference>
<dbReference type="Proteomes" id="UP001165205">
    <property type="component" value="Unassembled WGS sequence"/>
</dbReference>
<dbReference type="InterPro" id="IPR036291">
    <property type="entry name" value="NAD(P)-bd_dom_sf"/>
</dbReference>
<dbReference type="EMBL" id="BSYA01000026">
    <property type="protein sequence ID" value="GMG26494.1"/>
    <property type="molecule type" value="Genomic_DNA"/>
</dbReference>